<dbReference type="OrthoDB" id="75807at2759"/>
<feature type="compositionally biased region" description="Low complexity" evidence="3">
    <location>
        <begin position="209"/>
        <end position="226"/>
    </location>
</feature>
<evidence type="ECO:0000313" key="5">
    <source>
        <dbReference type="EMBL" id="PSS07116.1"/>
    </source>
</evidence>
<dbReference type="InterPro" id="IPR019331">
    <property type="entry name" value="FAM192A/Fyv6_N"/>
</dbReference>
<reference evidence="5 6" key="1">
    <citation type="journal article" date="2018" name="New Phytol.">
        <title>Comparative genomics and transcriptomics depict ericoid mycorrhizal fungi as versatile saprotrophs and plant mutualists.</title>
        <authorList>
            <person name="Martino E."/>
            <person name="Morin E."/>
            <person name="Grelet G.A."/>
            <person name="Kuo A."/>
            <person name="Kohler A."/>
            <person name="Daghino S."/>
            <person name="Barry K.W."/>
            <person name="Cichocki N."/>
            <person name="Clum A."/>
            <person name="Dockter R.B."/>
            <person name="Hainaut M."/>
            <person name="Kuo R.C."/>
            <person name="LaButti K."/>
            <person name="Lindahl B.D."/>
            <person name="Lindquist E.A."/>
            <person name="Lipzen A."/>
            <person name="Khouja H.R."/>
            <person name="Magnuson J."/>
            <person name="Murat C."/>
            <person name="Ohm R.A."/>
            <person name="Singer S.W."/>
            <person name="Spatafora J.W."/>
            <person name="Wang M."/>
            <person name="Veneault-Fourrey C."/>
            <person name="Henrissat B."/>
            <person name="Grigoriev I.V."/>
            <person name="Martin F.M."/>
            <person name="Perotto S."/>
        </authorList>
    </citation>
    <scope>NUCLEOTIDE SEQUENCE [LARGE SCALE GENOMIC DNA]</scope>
    <source>
        <strain evidence="5 6">ATCC 22711</strain>
    </source>
</reference>
<sequence length="240" mass="26011">MSSGFVSGGTTDAPIERSDEWLAAQAEIDANRARKAAEAQQQSSGRSLYEVLEANKAAKQEAFEEANRLKNQFRALDEDEVEFLDSVLEKTRAEEERVRRETAEGLQLFRRQQEEADRKARAAGGEQSPDEVTAAAAVKEEEQWIAAGRKRKRAKEKEGLKGVKIRKSSSSTLEPAAVAASPSPAKEQQAEETKPASVPQDDQPDLKSKTSSPAPVSKASPAAPKAGLGLVDYGSDEDDD</sequence>
<feature type="region of interest" description="Disordered" evidence="3">
    <location>
        <begin position="93"/>
        <end position="240"/>
    </location>
</feature>
<name>A0A2T3AQ32_AMORE</name>
<dbReference type="GO" id="GO:0005634">
    <property type="term" value="C:nucleus"/>
    <property type="evidence" value="ECO:0007669"/>
    <property type="project" value="UniProtKB-SubCell"/>
</dbReference>
<dbReference type="STRING" id="857342.A0A2T3AQ32"/>
<dbReference type="GeneID" id="36569443"/>
<comment type="subcellular location">
    <subcellularLocation>
        <location evidence="1">Nucleus</location>
    </subcellularLocation>
</comment>
<protein>
    <recommendedName>
        <fullName evidence="4">FAM192A/Fyv6 N-terminal domain-containing protein</fullName>
    </recommendedName>
</protein>
<dbReference type="InterPro" id="IPR039845">
    <property type="entry name" value="FAM192A"/>
</dbReference>
<dbReference type="RefSeq" id="XP_024716772.1">
    <property type="nucleotide sequence ID" value="XM_024861362.1"/>
</dbReference>
<dbReference type="Pfam" id="PF10187">
    <property type="entry name" value="FAM192A_Fyv6_N"/>
    <property type="match status" value="1"/>
</dbReference>
<evidence type="ECO:0000313" key="6">
    <source>
        <dbReference type="Proteomes" id="UP000241818"/>
    </source>
</evidence>
<dbReference type="AlphaFoldDB" id="A0A2T3AQ32"/>
<feature type="compositionally biased region" description="Low complexity" evidence="3">
    <location>
        <begin position="175"/>
        <end position="185"/>
    </location>
</feature>
<accession>A0A2T3AQ32</accession>
<evidence type="ECO:0000256" key="1">
    <source>
        <dbReference type="ARBA" id="ARBA00004123"/>
    </source>
</evidence>
<dbReference type="InParanoid" id="A0A2T3AQ32"/>
<keyword evidence="6" id="KW-1185">Reference proteome</keyword>
<dbReference type="PANTHER" id="PTHR13495:SF0">
    <property type="entry name" value="PSME3-INTERACTING PROTEIN"/>
    <property type="match status" value="1"/>
</dbReference>
<feature type="compositionally biased region" description="Basic and acidic residues" evidence="3">
    <location>
        <begin position="93"/>
        <end position="103"/>
    </location>
</feature>
<gene>
    <name evidence="5" type="ORF">M430DRAFT_110466</name>
</gene>
<organism evidence="5 6">
    <name type="scientific">Amorphotheca resinae ATCC 22711</name>
    <dbReference type="NCBI Taxonomy" id="857342"/>
    <lineage>
        <taxon>Eukaryota</taxon>
        <taxon>Fungi</taxon>
        <taxon>Dikarya</taxon>
        <taxon>Ascomycota</taxon>
        <taxon>Pezizomycotina</taxon>
        <taxon>Leotiomycetes</taxon>
        <taxon>Helotiales</taxon>
        <taxon>Amorphothecaceae</taxon>
        <taxon>Amorphotheca</taxon>
    </lineage>
</organism>
<evidence type="ECO:0000256" key="3">
    <source>
        <dbReference type="SAM" id="MobiDB-lite"/>
    </source>
</evidence>
<keyword evidence="2" id="KW-0539">Nucleus</keyword>
<dbReference type="PANTHER" id="PTHR13495">
    <property type="entry name" value="NEFA-INTERACTING NUCLEAR PROTEIN NIP30"/>
    <property type="match status" value="1"/>
</dbReference>
<dbReference type="EMBL" id="KZ679019">
    <property type="protein sequence ID" value="PSS07116.1"/>
    <property type="molecule type" value="Genomic_DNA"/>
</dbReference>
<evidence type="ECO:0000259" key="4">
    <source>
        <dbReference type="Pfam" id="PF10187"/>
    </source>
</evidence>
<dbReference type="Proteomes" id="UP000241818">
    <property type="component" value="Unassembled WGS sequence"/>
</dbReference>
<proteinExistence type="predicted"/>
<feature type="compositionally biased region" description="Basic and acidic residues" evidence="3">
    <location>
        <begin position="111"/>
        <end position="120"/>
    </location>
</feature>
<evidence type="ECO:0000256" key="2">
    <source>
        <dbReference type="ARBA" id="ARBA00023242"/>
    </source>
</evidence>
<feature type="domain" description="FAM192A/Fyv6 N-terminal" evidence="4">
    <location>
        <begin position="5"/>
        <end position="110"/>
    </location>
</feature>